<dbReference type="InterPro" id="IPR046341">
    <property type="entry name" value="SET_dom_sf"/>
</dbReference>
<name>A0ABQ8P7J1_9CRYT</name>
<dbReference type="InterPro" id="IPR001214">
    <property type="entry name" value="SET_dom"/>
</dbReference>
<organism evidence="2 3">
    <name type="scientific">Cryptosporidium canis</name>
    <dbReference type="NCBI Taxonomy" id="195482"/>
    <lineage>
        <taxon>Eukaryota</taxon>
        <taxon>Sar</taxon>
        <taxon>Alveolata</taxon>
        <taxon>Apicomplexa</taxon>
        <taxon>Conoidasida</taxon>
        <taxon>Coccidia</taxon>
        <taxon>Eucoccidiorida</taxon>
        <taxon>Eimeriorina</taxon>
        <taxon>Cryptosporidiidae</taxon>
        <taxon>Cryptosporidium</taxon>
    </lineage>
</organism>
<proteinExistence type="predicted"/>
<dbReference type="InterPro" id="IPR050869">
    <property type="entry name" value="H3K4_H4K5_MeTrfase"/>
</dbReference>
<dbReference type="Gene3D" id="2.170.270.10">
    <property type="entry name" value="SET domain"/>
    <property type="match status" value="1"/>
</dbReference>
<reference evidence="2" key="1">
    <citation type="submission" date="2022-10" db="EMBL/GenBank/DDBJ databases">
        <title>Adaptive evolution leads to modifications in subtelomeric GC content in a zoonotic Cryptosporidium species.</title>
        <authorList>
            <person name="Li J."/>
            <person name="Feng Y."/>
            <person name="Xiao L."/>
        </authorList>
    </citation>
    <scope>NUCLEOTIDE SEQUENCE</scope>
    <source>
        <strain evidence="2">25894</strain>
    </source>
</reference>
<dbReference type="PROSITE" id="PS50280">
    <property type="entry name" value="SET"/>
    <property type="match status" value="1"/>
</dbReference>
<sequence length="384" mass="43983">MDCCSREECRVDGMYHLILSEIDSLSENERYIDVFYSEARGKHIHSNRFIPNGANILQEVPYVSWPIRTSFGELENLEFCENCLKIKNPENDEFLSLDALGLERRICSKICFKKISGVNFDEYDPSSSTIRGGWGYYINGANGIEALRKYQLSVDHLREIPITAEAISRCIAQMAADIYFYWHEFGMNSESLYHAFKLGTKSIENFVAPPATIFPEIDFKPLIQCIKGVIFKQLADSFPESFIVDSLLSKMTIEQLVGQLTLNSQGLNIWDTHYSLKNGDDLSDDIHRIRVLKGACICVIQSCFNHSCDPNCHIHTIDDSTVYVTTNRDIESEEELTISYIDNTLPLKDRRSLIQNYHFTCGCKLCKMEERSSHSTPEKKKKLE</sequence>
<accession>A0ABQ8P7J1</accession>
<dbReference type="Proteomes" id="UP001071777">
    <property type="component" value="Unassembled WGS sequence"/>
</dbReference>
<dbReference type="EMBL" id="JAPCXB010000061">
    <property type="protein sequence ID" value="KAJ1611257.1"/>
    <property type="molecule type" value="Genomic_DNA"/>
</dbReference>
<dbReference type="SMART" id="SM00317">
    <property type="entry name" value="SET"/>
    <property type="match status" value="1"/>
</dbReference>
<feature type="domain" description="SET" evidence="1">
    <location>
        <begin position="30"/>
        <end position="341"/>
    </location>
</feature>
<dbReference type="PANTHER" id="PTHR12197:SF251">
    <property type="entry name" value="EG:BACR7C10.4 PROTEIN"/>
    <property type="match status" value="1"/>
</dbReference>
<protein>
    <submittedName>
        <fullName evidence="2">SET domain-containing protein</fullName>
    </submittedName>
</protein>
<evidence type="ECO:0000313" key="3">
    <source>
        <dbReference type="Proteomes" id="UP001071777"/>
    </source>
</evidence>
<keyword evidence="3" id="KW-1185">Reference proteome</keyword>
<dbReference type="Pfam" id="PF00856">
    <property type="entry name" value="SET"/>
    <property type="match status" value="1"/>
</dbReference>
<evidence type="ECO:0000259" key="1">
    <source>
        <dbReference type="PROSITE" id="PS50280"/>
    </source>
</evidence>
<comment type="caution">
    <text evidence="2">The sequence shown here is derived from an EMBL/GenBank/DDBJ whole genome shotgun (WGS) entry which is preliminary data.</text>
</comment>
<dbReference type="PANTHER" id="PTHR12197">
    <property type="entry name" value="HISTONE-LYSINE N-METHYLTRANSFERASE SMYD"/>
    <property type="match status" value="1"/>
</dbReference>
<gene>
    <name evidence="2" type="ORF">OJ252_1626</name>
</gene>
<dbReference type="SUPFAM" id="SSF82199">
    <property type="entry name" value="SET domain"/>
    <property type="match status" value="1"/>
</dbReference>
<dbReference type="CDD" id="cd20071">
    <property type="entry name" value="SET_SMYD"/>
    <property type="match status" value="1"/>
</dbReference>
<evidence type="ECO:0000313" key="2">
    <source>
        <dbReference type="EMBL" id="KAJ1611257.1"/>
    </source>
</evidence>